<protein>
    <submittedName>
        <fullName evidence="1">Uncharacterized protein</fullName>
    </submittedName>
</protein>
<evidence type="ECO:0000313" key="1">
    <source>
        <dbReference type="EMBL" id="KAK1801862.1"/>
    </source>
</evidence>
<accession>A0AAD8ZMJ9</accession>
<organism evidence="1 2">
    <name type="scientific">Electrophorus voltai</name>
    <dbReference type="NCBI Taxonomy" id="2609070"/>
    <lineage>
        <taxon>Eukaryota</taxon>
        <taxon>Metazoa</taxon>
        <taxon>Chordata</taxon>
        <taxon>Craniata</taxon>
        <taxon>Vertebrata</taxon>
        <taxon>Euteleostomi</taxon>
        <taxon>Actinopterygii</taxon>
        <taxon>Neopterygii</taxon>
        <taxon>Teleostei</taxon>
        <taxon>Ostariophysi</taxon>
        <taxon>Gymnotiformes</taxon>
        <taxon>Gymnotoidei</taxon>
        <taxon>Gymnotidae</taxon>
        <taxon>Electrophorus</taxon>
    </lineage>
</organism>
<reference evidence="1" key="1">
    <citation type="submission" date="2023-03" db="EMBL/GenBank/DDBJ databases">
        <title>Electrophorus voltai genome.</title>
        <authorList>
            <person name="Bian C."/>
        </authorList>
    </citation>
    <scope>NUCLEOTIDE SEQUENCE</scope>
    <source>
        <strain evidence="1">CB-2022</strain>
        <tissue evidence="1">Muscle</tissue>
    </source>
</reference>
<dbReference type="AlphaFoldDB" id="A0AAD8ZMJ9"/>
<name>A0AAD8ZMJ9_9TELE</name>
<evidence type="ECO:0000313" key="2">
    <source>
        <dbReference type="Proteomes" id="UP001239994"/>
    </source>
</evidence>
<gene>
    <name evidence="1" type="ORF">P4O66_022490</name>
</gene>
<dbReference type="EMBL" id="JAROKS010000008">
    <property type="protein sequence ID" value="KAK1801862.1"/>
    <property type="molecule type" value="Genomic_DNA"/>
</dbReference>
<proteinExistence type="predicted"/>
<keyword evidence="2" id="KW-1185">Reference proteome</keyword>
<sequence>MQQHDWSSIFRSSHVTPLLRSLHWLSVAACIRFKTLLLAYKSKNGPVPSYMRSMVKARSVPQVDDKHRDYFLSWLQ</sequence>
<dbReference type="Proteomes" id="UP001239994">
    <property type="component" value="Unassembled WGS sequence"/>
</dbReference>
<feature type="non-terminal residue" evidence="1">
    <location>
        <position position="76"/>
    </location>
</feature>
<comment type="caution">
    <text evidence="1">The sequence shown here is derived from an EMBL/GenBank/DDBJ whole genome shotgun (WGS) entry which is preliminary data.</text>
</comment>